<protein>
    <submittedName>
        <fullName evidence="1">27 kDa antigen Cfp30B</fullName>
    </submittedName>
</protein>
<dbReference type="InterPro" id="IPR029068">
    <property type="entry name" value="Glyas_Bleomycin-R_OHBP_Dase"/>
</dbReference>
<evidence type="ECO:0000313" key="1">
    <source>
        <dbReference type="EMBL" id="AQQ14083.1"/>
    </source>
</evidence>
<evidence type="ECO:0000313" key="2">
    <source>
        <dbReference type="Proteomes" id="UP000217209"/>
    </source>
</evidence>
<gene>
    <name evidence="1" type="ORF">CGLAU_00400</name>
</gene>
<dbReference type="PANTHER" id="PTHR33993">
    <property type="entry name" value="GLYOXALASE-RELATED"/>
    <property type="match status" value="1"/>
</dbReference>
<reference evidence="1 2" key="1">
    <citation type="submission" date="2016-12" db="EMBL/GenBank/DDBJ databases">
        <authorList>
            <person name="Song W.-J."/>
            <person name="Kurnit D.M."/>
        </authorList>
    </citation>
    <scope>NUCLEOTIDE SEQUENCE [LARGE SCALE GENOMIC DNA]</scope>
    <source>
        <strain evidence="1 2">DSM 30827</strain>
    </source>
</reference>
<proteinExistence type="predicted"/>
<dbReference type="KEGG" id="cgv:CGLAU_00400"/>
<dbReference type="Proteomes" id="UP000217209">
    <property type="component" value="Chromosome"/>
</dbReference>
<dbReference type="EMBL" id="CP019688">
    <property type="protein sequence ID" value="AQQ14083.1"/>
    <property type="molecule type" value="Genomic_DNA"/>
</dbReference>
<dbReference type="Gene3D" id="3.10.180.10">
    <property type="entry name" value="2,3-Dihydroxybiphenyl 1,2-Dioxygenase, domain 1"/>
    <property type="match status" value="2"/>
</dbReference>
<keyword evidence="2" id="KW-1185">Reference proteome</keyword>
<dbReference type="PANTHER" id="PTHR33993:SF14">
    <property type="entry name" value="GB|AAF24581.1"/>
    <property type="match status" value="1"/>
</dbReference>
<dbReference type="OrthoDB" id="9793039at2"/>
<dbReference type="SUPFAM" id="SSF54593">
    <property type="entry name" value="Glyoxalase/Bleomycin resistance protein/Dihydroxybiphenyl dioxygenase"/>
    <property type="match status" value="1"/>
</dbReference>
<organism evidence="1 2">
    <name type="scientific">Corynebacterium glaucum</name>
    <dbReference type="NCBI Taxonomy" id="187491"/>
    <lineage>
        <taxon>Bacteria</taxon>
        <taxon>Bacillati</taxon>
        <taxon>Actinomycetota</taxon>
        <taxon>Actinomycetes</taxon>
        <taxon>Mycobacteriales</taxon>
        <taxon>Corynebacteriaceae</taxon>
        <taxon>Corynebacterium</taxon>
    </lineage>
</organism>
<name>A0A1Q2HTB7_9CORY</name>
<accession>A0A1Q2HTB7</accession>
<dbReference type="InterPro" id="IPR052164">
    <property type="entry name" value="Anthracycline_SecMetBiosynth"/>
</dbReference>
<dbReference type="AlphaFoldDB" id="A0A1Q2HTB7"/>
<sequence length="247" mass="26694">MPAFEAKPGMPYWQDLVTTQPQKAAYFYAKLLGWEVSNDAYRVARKEGLPVAGIVGAETDLLGWTPYFLGLGTDGVEKLGGEVISTADVALGQMTICQDRTGCPFGLIEPHGEDQFVAAGEPGVPVWHEYIAPSQDAIDFYAELFDWEVVRDGNYFIAMEDGAPFLGMLLDETAGVSLWQTYFGVENLEHALMTVGNFGGQVISGPVASPFGLIAIAEDATGAGFHLCEVAVPEFDDIRESDSILDL</sequence>
<dbReference type="RefSeq" id="WP_095658986.1">
    <property type="nucleotide sequence ID" value="NZ_BAAAKB010000015.1"/>
</dbReference>